<reference evidence="1" key="1">
    <citation type="submission" date="2021-08" db="EMBL/GenBank/DDBJ databases">
        <title>WGS assembly of Ceratopteris richardii.</title>
        <authorList>
            <person name="Marchant D.B."/>
            <person name="Chen G."/>
            <person name="Jenkins J."/>
            <person name="Shu S."/>
            <person name="Leebens-Mack J."/>
            <person name="Grimwood J."/>
            <person name="Schmutz J."/>
            <person name="Soltis P."/>
            <person name="Soltis D."/>
            <person name="Chen Z.-H."/>
        </authorList>
    </citation>
    <scope>NUCLEOTIDE SEQUENCE</scope>
    <source>
        <strain evidence="1">Whitten #5841</strain>
        <tissue evidence="1">Leaf</tissue>
    </source>
</reference>
<evidence type="ECO:0000313" key="1">
    <source>
        <dbReference type="EMBL" id="KAH7276271.1"/>
    </source>
</evidence>
<keyword evidence="2" id="KW-1185">Reference proteome</keyword>
<proteinExistence type="predicted"/>
<dbReference type="Proteomes" id="UP000825935">
    <property type="component" value="Chromosome 39"/>
</dbReference>
<evidence type="ECO:0000313" key="2">
    <source>
        <dbReference type="Proteomes" id="UP000825935"/>
    </source>
</evidence>
<gene>
    <name evidence="1" type="ORF">KP509_39G000300</name>
</gene>
<comment type="caution">
    <text evidence="1">The sequence shown here is derived from an EMBL/GenBank/DDBJ whole genome shotgun (WGS) entry which is preliminary data.</text>
</comment>
<organism evidence="1 2">
    <name type="scientific">Ceratopteris richardii</name>
    <name type="common">Triangle waterfern</name>
    <dbReference type="NCBI Taxonomy" id="49495"/>
    <lineage>
        <taxon>Eukaryota</taxon>
        <taxon>Viridiplantae</taxon>
        <taxon>Streptophyta</taxon>
        <taxon>Embryophyta</taxon>
        <taxon>Tracheophyta</taxon>
        <taxon>Polypodiopsida</taxon>
        <taxon>Polypodiidae</taxon>
        <taxon>Polypodiales</taxon>
        <taxon>Pteridineae</taxon>
        <taxon>Pteridaceae</taxon>
        <taxon>Parkerioideae</taxon>
        <taxon>Ceratopteris</taxon>
    </lineage>
</organism>
<sequence length="103" mass="11271">MPDAFHSLASSCARFSSFFISPVQRQRRPSCMPLHASPDVLLSVMQSRLYLLHAPSHFFTSGHSTAQPMASHQEPPPQPAAENFLVEVPKTGLVAPPSSTLHH</sequence>
<dbReference type="EMBL" id="CM035444">
    <property type="protein sequence ID" value="KAH7276271.1"/>
    <property type="molecule type" value="Genomic_DNA"/>
</dbReference>
<name>A0A8T2PYC6_CERRI</name>
<dbReference type="AlphaFoldDB" id="A0A8T2PYC6"/>
<protein>
    <submittedName>
        <fullName evidence="1">Uncharacterized protein</fullName>
    </submittedName>
</protein>
<accession>A0A8T2PYC6</accession>